<comment type="catalytic activity">
    <reaction evidence="1 14">
        <text>S-ubiquitinyl-[E2 ubiquitin-conjugating enzyme]-L-cysteine + [acceptor protein]-L-lysine = [E2 ubiquitin-conjugating enzyme]-L-cysteine + N(6)-ubiquitinyl-[acceptor protein]-L-lysine.</text>
        <dbReference type="EC" id="2.3.2.27"/>
    </reaction>
</comment>
<accession>A0A3P5YPV1</accession>
<dbReference type="SUPFAM" id="SSF57850">
    <property type="entry name" value="RING/U-box"/>
    <property type="match status" value="1"/>
</dbReference>
<keyword evidence="11 14" id="KW-0175">Coiled coil</keyword>
<evidence type="ECO:0000256" key="5">
    <source>
        <dbReference type="ARBA" id="ARBA00022679"/>
    </source>
</evidence>
<evidence type="ECO:0000256" key="2">
    <source>
        <dbReference type="ARBA" id="ARBA00004123"/>
    </source>
</evidence>
<dbReference type="Gene3D" id="3.30.40.10">
    <property type="entry name" value="Zinc/RING finger domain, C3HC4 (zinc finger)"/>
    <property type="match status" value="1"/>
</dbReference>
<feature type="coiled-coil region" evidence="15">
    <location>
        <begin position="760"/>
        <end position="829"/>
    </location>
</feature>
<feature type="region of interest" description="Disordered" evidence="16">
    <location>
        <begin position="139"/>
        <end position="161"/>
    </location>
</feature>
<comment type="similarity">
    <text evidence="4 14">Belongs to the BRE1 family.</text>
</comment>
<evidence type="ECO:0000256" key="12">
    <source>
        <dbReference type="ARBA" id="ARBA00023242"/>
    </source>
</evidence>
<evidence type="ECO:0000256" key="8">
    <source>
        <dbReference type="ARBA" id="ARBA00022786"/>
    </source>
</evidence>
<feature type="region of interest" description="Disordered" evidence="16">
    <location>
        <begin position="105"/>
        <end position="124"/>
    </location>
</feature>
<feature type="coiled-coil region" evidence="15">
    <location>
        <begin position="613"/>
        <end position="647"/>
    </location>
</feature>
<dbReference type="GO" id="GO:0016567">
    <property type="term" value="P:protein ubiquitination"/>
    <property type="evidence" value="ECO:0007669"/>
    <property type="project" value="UniProtKB-UniRule"/>
</dbReference>
<dbReference type="GO" id="GO:0061630">
    <property type="term" value="F:ubiquitin protein ligase activity"/>
    <property type="evidence" value="ECO:0007669"/>
    <property type="project" value="UniProtKB-EC"/>
</dbReference>
<keyword evidence="6 14" id="KW-0479">Metal-binding</keyword>
<dbReference type="UniPathway" id="UPA00143"/>
<evidence type="ECO:0000256" key="7">
    <source>
        <dbReference type="ARBA" id="ARBA00022771"/>
    </source>
</evidence>
<dbReference type="CDD" id="cd16499">
    <property type="entry name" value="RING-HC_Bre1-like"/>
    <property type="match status" value="1"/>
</dbReference>
<organism evidence="18">
    <name type="scientific">Brassica campestris</name>
    <name type="common">Field mustard</name>
    <dbReference type="NCBI Taxonomy" id="3711"/>
    <lineage>
        <taxon>Eukaryota</taxon>
        <taxon>Viridiplantae</taxon>
        <taxon>Streptophyta</taxon>
        <taxon>Embryophyta</taxon>
        <taxon>Tracheophyta</taxon>
        <taxon>Spermatophyta</taxon>
        <taxon>Magnoliopsida</taxon>
        <taxon>eudicotyledons</taxon>
        <taxon>Gunneridae</taxon>
        <taxon>Pentapetalae</taxon>
        <taxon>rosids</taxon>
        <taxon>malvids</taxon>
        <taxon>Brassicales</taxon>
        <taxon>Brassicaceae</taxon>
        <taxon>Brassiceae</taxon>
        <taxon>Brassica</taxon>
    </lineage>
</organism>
<keyword evidence="10 14" id="KW-0156">Chromatin regulator</keyword>
<sequence length="904" mass="102289">MASTGEPDRKKRHFSSISPTEAAAAVKKQPFFWPSSEDKLDTAVLQFQNLKLSQKLEAQQVECSILEDRLSQIKEKQLPYGSSLKTVHKSWEKLTDAVESCSVRVSGSSSGAHSSVNKEDGSSPDIKDDFINRLLETGATESSSSSNICSNGMEEGRGNNTSTQVTQTLHNLVAATNDIRCLKDELYPTVLKTGLDKGITSTTIDIQLLSWSYTELHSILDSCGQQLALNELESEVKSFRVALDDVLVKFKSLSRELQSYRDADARVRADLKRIRGELEDEVVELQQCNGDLSALRAERDATAGAFFPVLSPGNKLASSDKTRDKQRDLQDMEGVLKELTVLASSRLQELKELHKERTKILERTSILQNKSKSVRGISSSQACLSLKDQLRRSKEAVFKYMALLEKLQVEKDSLFWKERELNIKNELVDVSRRTSAVADSRMASLDVEIQKQHDEKTRIKTRLGNISKERGRKELFADTKALVSSFPGEMSSMRSQLSSYKETAGGIHSLRADVQSLSGVLCRKTKECEALHLRSAGYASQLRDLNATVRDLKNSHEELQLFLDMFKRESTDPRDIAEAKEQEYRAWAHVESLKSSLDEQNLELRVKAANEAEAVSQQMLAAAEAEIADLRQRMDDCKRDVAKHSDVLKSKNEEHGTYLSEIQTIGSAYEDIVPQNQQLLLQVTERDDYNIKLYLEGITSRQMQDALLIDKYIMDKDIQQASASASFLSKRSLRIEDQMRLCTDQYQRLAEDRYQKSITLENLQKKRADVVNGLEQARSKLEESHSRVEKSRVDYGALELELETERFNRRRIEEDMETAKKKVSRLRSLIEGSSATQKLRQELSEFKEILKCKACNDRSKEVVITKCFHLFCNPCVQKIIGTRQRKCPTCSASFGPNDIKPIYI</sequence>
<evidence type="ECO:0000256" key="11">
    <source>
        <dbReference type="ARBA" id="ARBA00023054"/>
    </source>
</evidence>
<evidence type="ECO:0000313" key="18">
    <source>
        <dbReference type="EMBL" id="VDC69767.1"/>
    </source>
</evidence>
<evidence type="ECO:0000256" key="9">
    <source>
        <dbReference type="ARBA" id="ARBA00022833"/>
    </source>
</evidence>
<keyword evidence="8 14" id="KW-0833">Ubl conjugation pathway</keyword>
<protein>
    <recommendedName>
        <fullName evidence="14">E3 ubiquitin protein ligase</fullName>
        <ecNumber evidence="14">2.3.2.27</ecNumber>
    </recommendedName>
</protein>
<dbReference type="InterPro" id="IPR013956">
    <property type="entry name" value="E3_ubiquit_lig_Bre1"/>
</dbReference>
<evidence type="ECO:0000256" key="13">
    <source>
        <dbReference type="PROSITE-ProRule" id="PRU00175"/>
    </source>
</evidence>
<name>A0A3P5YPV1_BRACM</name>
<dbReference type="EMBL" id="LR031570">
    <property type="protein sequence ID" value="VDC69767.1"/>
    <property type="molecule type" value="Genomic_DNA"/>
</dbReference>
<keyword evidence="5 14" id="KW-0808">Transferase</keyword>
<keyword evidence="9 14" id="KW-0862">Zinc</keyword>
<keyword evidence="7 13" id="KW-0863">Zinc-finger</keyword>
<comment type="pathway">
    <text evidence="3 14">Protein modification; protein ubiquitination.</text>
</comment>
<evidence type="ECO:0000256" key="4">
    <source>
        <dbReference type="ARBA" id="ARBA00005555"/>
    </source>
</evidence>
<evidence type="ECO:0000256" key="3">
    <source>
        <dbReference type="ARBA" id="ARBA00004906"/>
    </source>
</evidence>
<evidence type="ECO:0000256" key="16">
    <source>
        <dbReference type="SAM" id="MobiDB-lite"/>
    </source>
</evidence>
<dbReference type="FunFam" id="3.30.40.10:FF:000414">
    <property type="entry name" value="E3 ubiquitin protein ligase"/>
    <property type="match status" value="1"/>
</dbReference>
<evidence type="ECO:0000256" key="1">
    <source>
        <dbReference type="ARBA" id="ARBA00000900"/>
    </source>
</evidence>
<dbReference type="GO" id="GO:0006325">
    <property type="term" value="P:chromatin organization"/>
    <property type="evidence" value="ECO:0007669"/>
    <property type="project" value="UniProtKB-KW"/>
</dbReference>
<dbReference type="Pfam" id="PF13920">
    <property type="entry name" value="zf-C3HC4_3"/>
    <property type="match status" value="1"/>
</dbReference>
<dbReference type="EC" id="2.3.2.27" evidence="14"/>
<dbReference type="InterPro" id="IPR013083">
    <property type="entry name" value="Znf_RING/FYVE/PHD"/>
</dbReference>
<proteinExistence type="inferred from homology"/>
<dbReference type="InterPro" id="IPR017907">
    <property type="entry name" value="Znf_RING_CS"/>
</dbReference>
<feature type="compositionally biased region" description="Low complexity" evidence="16">
    <location>
        <begin position="105"/>
        <end position="115"/>
    </location>
</feature>
<dbReference type="AlphaFoldDB" id="A0A3P5YPV1"/>
<feature type="region of interest" description="Disordered" evidence="16">
    <location>
        <begin position="1"/>
        <end position="21"/>
    </location>
</feature>
<feature type="coiled-coil region" evidence="15">
    <location>
        <begin position="49"/>
        <end position="76"/>
    </location>
</feature>
<comment type="subcellular location">
    <subcellularLocation>
        <location evidence="2 14">Nucleus</location>
    </subcellularLocation>
</comment>
<evidence type="ECO:0000256" key="15">
    <source>
        <dbReference type="SAM" id="Coils"/>
    </source>
</evidence>
<dbReference type="PANTHER" id="PTHR23163">
    <property type="entry name" value="RING FINGER PROTEIN-RELATED"/>
    <property type="match status" value="1"/>
</dbReference>
<dbReference type="PROSITE" id="PS50089">
    <property type="entry name" value="ZF_RING_2"/>
    <property type="match status" value="1"/>
</dbReference>
<evidence type="ECO:0000256" key="10">
    <source>
        <dbReference type="ARBA" id="ARBA00022853"/>
    </source>
</evidence>
<dbReference type="InterPro" id="IPR001841">
    <property type="entry name" value="Znf_RING"/>
</dbReference>
<evidence type="ECO:0000256" key="6">
    <source>
        <dbReference type="ARBA" id="ARBA00022723"/>
    </source>
</evidence>
<dbReference type="GO" id="GO:0006950">
    <property type="term" value="P:response to stress"/>
    <property type="evidence" value="ECO:0007669"/>
    <property type="project" value="UniProtKB-ARBA"/>
</dbReference>
<dbReference type="PANTHER" id="PTHR23163:SF0">
    <property type="entry name" value="E3 UBIQUITIN-PROTEIN LIGASE BRE1"/>
    <property type="match status" value="1"/>
</dbReference>
<keyword evidence="12 14" id="KW-0539">Nucleus</keyword>
<dbReference type="PROSITE" id="PS00518">
    <property type="entry name" value="ZF_RING_1"/>
    <property type="match status" value="1"/>
</dbReference>
<feature type="coiled-coil region" evidence="15">
    <location>
        <begin position="229"/>
        <end position="288"/>
    </location>
</feature>
<reference evidence="18" key="1">
    <citation type="submission" date="2018-11" db="EMBL/GenBank/DDBJ databases">
        <authorList>
            <consortium name="Genoscope - CEA"/>
            <person name="William W."/>
        </authorList>
    </citation>
    <scope>NUCLEOTIDE SEQUENCE</scope>
</reference>
<gene>
    <name evidence="18" type="ORF">BRAA05T19481Z</name>
</gene>
<evidence type="ECO:0000259" key="17">
    <source>
        <dbReference type="PROSITE" id="PS50089"/>
    </source>
</evidence>
<dbReference type="GO" id="GO:0008270">
    <property type="term" value="F:zinc ion binding"/>
    <property type="evidence" value="ECO:0007669"/>
    <property type="project" value="UniProtKB-KW"/>
</dbReference>
<dbReference type="SMART" id="SM00184">
    <property type="entry name" value="RING"/>
    <property type="match status" value="1"/>
</dbReference>
<dbReference type="GO" id="GO:0005634">
    <property type="term" value="C:nucleus"/>
    <property type="evidence" value="ECO:0007669"/>
    <property type="project" value="UniProtKB-SubCell"/>
</dbReference>
<evidence type="ECO:0000256" key="14">
    <source>
        <dbReference type="RuleBase" id="RU365038"/>
    </source>
</evidence>
<feature type="domain" description="RING-type" evidence="17">
    <location>
        <begin position="852"/>
        <end position="891"/>
    </location>
</feature>